<accession>A0A8A3P437</accession>
<protein>
    <submittedName>
        <fullName evidence="2">Uncharacterized protein</fullName>
    </submittedName>
</protein>
<feature type="region of interest" description="Disordered" evidence="1">
    <location>
        <begin position="67"/>
        <end position="91"/>
    </location>
</feature>
<gene>
    <name evidence="2" type="ORF">DSL72_001035</name>
</gene>
<dbReference type="Proteomes" id="UP000672032">
    <property type="component" value="Chromosome 2"/>
</dbReference>
<evidence type="ECO:0000313" key="2">
    <source>
        <dbReference type="EMBL" id="QSZ31470.1"/>
    </source>
</evidence>
<dbReference type="OrthoDB" id="3517218at2759"/>
<proteinExistence type="predicted"/>
<evidence type="ECO:0000256" key="1">
    <source>
        <dbReference type="SAM" id="MobiDB-lite"/>
    </source>
</evidence>
<dbReference type="AlphaFoldDB" id="A0A8A3P437"/>
<feature type="compositionally biased region" description="Basic and acidic residues" evidence="1">
    <location>
        <begin position="72"/>
        <end position="91"/>
    </location>
</feature>
<name>A0A8A3P437_9HELO</name>
<keyword evidence="3" id="KW-1185">Reference proteome</keyword>
<sequence length="376" mass="41926">MEEDKEVLHHVAVCVKTIALLNFIEPKILLHLTTPSIAMVYETATGALGTFDTDSVQKTILSLLPSSDEDENSMKNKADNSDYDDGAGKDNKGAKMVTDSCRHIIKSMNTIQAFKLQTDIPRQRVTIAKEIFRLIGRLETEEADQFLIQTSTNEKLLPDFYTAVLEARSHETYLSKSQTWTVYQSNASKNTKETSNPPSSLLSSPSPSSYQTPPTSKTYLISSSRSSPLLPLHQNPHRNPPTPQCNPPSPIPIPLPLPPTRISLARKTPLGGDPPGQESRCQCASKKPQRESDTYKLLASPPSSTSIIIIPRIFTLLTQGQSVTPKTRKLLVHAYLRYLDWRTFSHRFFVLRITTTTATASILEYFGVQWDQSRVA</sequence>
<feature type="compositionally biased region" description="Pro residues" evidence="1">
    <location>
        <begin position="238"/>
        <end position="259"/>
    </location>
</feature>
<reference evidence="2" key="1">
    <citation type="submission" date="2020-10" db="EMBL/GenBank/DDBJ databases">
        <title>Genome Sequence of Monilinia vaccinii-corymbosi Sheds Light on Mummy Berry Disease Infection of Blueberry and Mating Type.</title>
        <authorList>
            <person name="Yow A.G."/>
            <person name="Zhang Y."/>
            <person name="Bansal K."/>
            <person name="Eacker S.M."/>
            <person name="Sullivan S."/>
            <person name="Liachko I."/>
            <person name="Cubeta M.A."/>
            <person name="Rollins J.A."/>
            <person name="Ashrafi H."/>
        </authorList>
    </citation>
    <scope>NUCLEOTIDE SEQUENCE</scope>
    <source>
        <strain evidence="2">RL-1</strain>
    </source>
</reference>
<feature type="compositionally biased region" description="Low complexity" evidence="1">
    <location>
        <begin position="194"/>
        <end position="232"/>
    </location>
</feature>
<dbReference type="EMBL" id="CP063406">
    <property type="protein sequence ID" value="QSZ31470.1"/>
    <property type="molecule type" value="Genomic_DNA"/>
</dbReference>
<evidence type="ECO:0000313" key="3">
    <source>
        <dbReference type="Proteomes" id="UP000672032"/>
    </source>
</evidence>
<organism evidence="2 3">
    <name type="scientific">Monilinia vaccinii-corymbosi</name>
    <dbReference type="NCBI Taxonomy" id="61207"/>
    <lineage>
        <taxon>Eukaryota</taxon>
        <taxon>Fungi</taxon>
        <taxon>Dikarya</taxon>
        <taxon>Ascomycota</taxon>
        <taxon>Pezizomycotina</taxon>
        <taxon>Leotiomycetes</taxon>
        <taxon>Helotiales</taxon>
        <taxon>Sclerotiniaceae</taxon>
        <taxon>Monilinia</taxon>
    </lineage>
</organism>
<feature type="region of interest" description="Disordered" evidence="1">
    <location>
        <begin position="188"/>
        <end position="292"/>
    </location>
</feature>